<evidence type="ECO:0000256" key="3">
    <source>
        <dbReference type="ARBA" id="ARBA00022969"/>
    </source>
</evidence>
<accession>A0ABS2NRU1</accession>
<comment type="subcellular location">
    <subcellularLocation>
        <location evidence="1">Spore core</location>
    </subcellularLocation>
</comment>
<gene>
    <name evidence="4" type="ORF">JOC73_002219</name>
</gene>
<evidence type="ECO:0000313" key="4">
    <source>
        <dbReference type="EMBL" id="MBM7615646.1"/>
    </source>
</evidence>
<sequence length="60" mass="6844">MDAKRAQDIIESNDKIQVQYNGQSIWIAGVNPSKNTANIKTNIFDQETREVSLNELKEVH</sequence>
<evidence type="ECO:0000256" key="1">
    <source>
        <dbReference type="ARBA" id="ARBA00004288"/>
    </source>
</evidence>
<comment type="caution">
    <text evidence="4">The sequence shown here is derived from an EMBL/GenBank/DDBJ whole genome shotgun (WGS) entry which is preliminary data.</text>
</comment>
<name>A0ABS2NRU1_9FIRM</name>
<evidence type="ECO:0000256" key="2">
    <source>
        <dbReference type="ARBA" id="ARBA00006573"/>
    </source>
</evidence>
<dbReference type="InterPro" id="IPR012610">
    <property type="entry name" value="SASP_SspH"/>
</dbReference>
<keyword evidence="3" id="KW-0749">Sporulation</keyword>
<protein>
    <submittedName>
        <fullName evidence="4">Small acid-soluble spore protein H (Minor)</fullName>
    </submittedName>
</protein>
<reference evidence="4 5" key="1">
    <citation type="submission" date="2021-01" db="EMBL/GenBank/DDBJ databases">
        <title>Genomic Encyclopedia of Type Strains, Phase IV (KMG-IV): sequencing the most valuable type-strain genomes for metagenomic binning, comparative biology and taxonomic classification.</title>
        <authorList>
            <person name="Goeker M."/>
        </authorList>
    </citation>
    <scope>NUCLEOTIDE SEQUENCE [LARGE SCALE GENOMIC DNA]</scope>
    <source>
        <strain evidence="4 5">DSM 25890</strain>
    </source>
</reference>
<organism evidence="4 5">
    <name type="scientific">Alkaliphilus hydrothermalis</name>
    <dbReference type="NCBI Taxonomy" id="1482730"/>
    <lineage>
        <taxon>Bacteria</taxon>
        <taxon>Bacillati</taxon>
        <taxon>Bacillota</taxon>
        <taxon>Clostridia</taxon>
        <taxon>Peptostreptococcales</taxon>
        <taxon>Natronincolaceae</taxon>
        <taxon>Alkaliphilus</taxon>
    </lineage>
</organism>
<keyword evidence="5" id="KW-1185">Reference proteome</keyword>
<proteinExistence type="inferred from homology"/>
<evidence type="ECO:0000313" key="5">
    <source>
        <dbReference type="Proteomes" id="UP001314796"/>
    </source>
</evidence>
<dbReference type="EMBL" id="JAFBEE010000015">
    <property type="protein sequence ID" value="MBM7615646.1"/>
    <property type="molecule type" value="Genomic_DNA"/>
</dbReference>
<dbReference type="RefSeq" id="WP_204403074.1">
    <property type="nucleotide sequence ID" value="NZ_JAFBEE010000015.1"/>
</dbReference>
<dbReference type="NCBIfam" id="TIGR02861">
    <property type="entry name" value="SASP_H"/>
    <property type="match status" value="1"/>
</dbReference>
<comment type="similarity">
    <text evidence="2">Belongs to the SspH family.</text>
</comment>
<dbReference type="Pfam" id="PF08141">
    <property type="entry name" value="SspH"/>
    <property type="match status" value="1"/>
</dbReference>
<dbReference type="Proteomes" id="UP001314796">
    <property type="component" value="Unassembled WGS sequence"/>
</dbReference>